<dbReference type="EMBL" id="OY731403">
    <property type="protein sequence ID" value="CAJ1965554.1"/>
    <property type="molecule type" value="Genomic_DNA"/>
</dbReference>
<reference evidence="1" key="1">
    <citation type="submission" date="2023-10" db="EMBL/GenBank/DDBJ databases">
        <authorList>
            <person name="Domelevo Entfellner J.-B."/>
        </authorList>
    </citation>
    <scope>NUCLEOTIDE SEQUENCE</scope>
</reference>
<dbReference type="Proteomes" id="UP001189624">
    <property type="component" value="Chromosome 6"/>
</dbReference>
<protein>
    <submittedName>
        <fullName evidence="1">Uncharacterized protein</fullName>
    </submittedName>
</protein>
<gene>
    <name evidence="1" type="ORF">AYBTSS11_LOCUS20901</name>
</gene>
<evidence type="ECO:0000313" key="1">
    <source>
        <dbReference type="EMBL" id="CAJ1965554.1"/>
    </source>
</evidence>
<evidence type="ECO:0000313" key="2">
    <source>
        <dbReference type="Proteomes" id="UP001189624"/>
    </source>
</evidence>
<organism evidence="1 2">
    <name type="scientific">Sphenostylis stenocarpa</name>
    <dbReference type="NCBI Taxonomy" id="92480"/>
    <lineage>
        <taxon>Eukaryota</taxon>
        <taxon>Viridiplantae</taxon>
        <taxon>Streptophyta</taxon>
        <taxon>Embryophyta</taxon>
        <taxon>Tracheophyta</taxon>
        <taxon>Spermatophyta</taxon>
        <taxon>Magnoliopsida</taxon>
        <taxon>eudicotyledons</taxon>
        <taxon>Gunneridae</taxon>
        <taxon>Pentapetalae</taxon>
        <taxon>rosids</taxon>
        <taxon>fabids</taxon>
        <taxon>Fabales</taxon>
        <taxon>Fabaceae</taxon>
        <taxon>Papilionoideae</taxon>
        <taxon>50 kb inversion clade</taxon>
        <taxon>NPAAA clade</taxon>
        <taxon>indigoferoid/millettioid clade</taxon>
        <taxon>Phaseoleae</taxon>
        <taxon>Sphenostylis</taxon>
    </lineage>
</organism>
<proteinExistence type="predicted"/>
<dbReference type="AlphaFoldDB" id="A0AA86T7Y7"/>
<keyword evidence="2" id="KW-1185">Reference proteome</keyword>
<accession>A0AA86T7Y7</accession>
<name>A0AA86T7Y7_9FABA</name>
<dbReference type="Gramene" id="rna-AYBTSS11_LOCUS20901">
    <property type="protein sequence ID" value="CAJ1965554.1"/>
    <property type="gene ID" value="gene-AYBTSS11_LOCUS20901"/>
</dbReference>
<sequence length="302" mass="34253">MARTHVVYLKKVDLLTSGSEVVLVYDHLQSSSLDKVLHKNTSSAIILKRLAGIIEKRKALYVLVLGAPVKVNSLLVFTFGHQESRTDSLALLCKGLTSYVGDDDTEQLFHLRMPNRRTENLEGGGVGHCEYVDYVARSRSLSSWSEGERALGVVIPTRFPCISYSHRSILSSTRVSYSLLFLILPFHMYFQLHNWNQKFHCLEEPSILKPANPVNKGAWKSNWNETFLSVDVLFHSISLPIRCYDVPYSNSGDSRSKSLLNIQDGVLAELARRKCWIFLPGKSLVTKFSYHKRKCNPYISDI</sequence>